<evidence type="ECO:0000313" key="18">
    <source>
        <dbReference type="Proteomes" id="UP001059041"/>
    </source>
</evidence>
<feature type="compositionally biased region" description="Low complexity" evidence="14">
    <location>
        <begin position="1638"/>
        <end position="1653"/>
    </location>
</feature>
<keyword evidence="5" id="KW-1017">Isopeptide bond</keyword>
<dbReference type="InterPro" id="IPR051579">
    <property type="entry name" value="DDR_Transcriptional_Reg"/>
</dbReference>
<evidence type="ECO:0000256" key="2">
    <source>
        <dbReference type="ARBA" id="ARBA00004286"/>
    </source>
</evidence>
<keyword evidence="9" id="KW-0832">Ubl conjugation</keyword>
<dbReference type="CDD" id="cd18441">
    <property type="entry name" value="BRCT_MDC1_rpt2"/>
    <property type="match status" value="1"/>
</dbReference>
<feature type="compositionally biased region" description="Basic and acidic residues" evidence="14">
    <location>
        <begin position="31"/>
        <end position="41"/>
    </location>
</feature>
<comment type="caution">
    <text evidence="17">The sequence shown here is derived from an EMBL/GenBank/DDBJ whole genome shotgun (WGS) entry which is preliminary data.</text>
</comment>
<evidence type="ECO:0000256" key="6">
    <source>
        <dbReference type="ARBA" id="ARBA00022553"/>
    </source>
</evidence>
<dbReference type="PANTHER" id="PTHR23196:SF34">
    <property type="entry name" value="MEDIATOR OF DNA DAMAGE CHECKPOINT PROTEIN 1"/>
    <property type="match status" value="1"/>
</dbReference>
<dbReference type="GO" id="GO:0006281">
    <property type="term" value="P:DNA repair"/>
    <property type="evidence" value="ECO:0007669"/>
    <property type="project" value="UniProtKB-KW"/>
</dbReference>
<dbReference type="PANTHER" id="PTHR23196">
    <property type="entry name" value="PAX TRANSCRIPTION ACTIVATION DOMAIN INTERACTING PROTEIN"/>
    <property type="match status" value="1"/>
</dbReference>
<dbReference type="InterPro" id="IPR036420">
    <property type="entry name" value="BRCT_dom_sf"/>
</dbReference>
<feature type="domain" description="FHA" evidence="15">
    <location>
        <begin position="65"/>
        <end position="128"/>
    </location>
</feature>
<dbReference type="Pfam" id="PF16589">
    <property type="entry name" value="BRCT_2"/>
    <property type="match status" value="1"/>
</dbReference>
<evidence type="ECO:0000256" key="12">
    <source>
        <dbReference type="ARBA" id="ARBA00023242"/>
    </source>
</evidence>
<dbReference type="Gene3D" id="2.60.200.20">
    <property type="match status" value="1"/>
</dbReference>
<dbReference type="Gene3D" id="3.40.50.10190">
    <property type="entry name" value="BRCT domain"/>
    <property type="match status" value="2"/>
</dbReference>
<evidence type="ECO:0000256" key="1">
    <source>
        <dbReference type="ARBA" id="ARBA00004123"/>
    </source>
</evidence>
<feature type="compositionally biased region" description="Basic and acidic residues" evidence="14">
    <location>
        <begin position="1166"/>
        <end position="1180"/>
    </location>
</feature>
<feature type="compositionally biased region" description="Acidic residues" evidence="14">
    <location>
        <begin position="1108"/>
        <end position="1118"/>
    </location>
</feature>
<evidence type="ECO:0000256" key="9">
    <source>
        <dbReference type="ARBA" id="ARBA00022843"/>
    </source>
</evidence>
<feature type="compositionally biased region" description="Basic and acidic residues" evidence="14">
    <location>
        <begin position="1286"/>
        <end position="1422"/>
    </location>
</feature>
<evidence type="ECO:0000256" key="3">
    <source>
        <dbReference type="ARBA" id="ARBA00015014"/>
    </source>
</evidence>
<organism evidence="17 18">
    <name type="scientific">Triplophysa rosa</name>
    <name type="common">Cave loach</name>
    <dbReference type="NCBI Taxonomy" id="992332"/>
    <lineage>
        <taxon>Eukaryota</taxon>
        <taxon>Metazoa</taxon>
        <taxon>Chordata</taxon>
        <taxon>Craniata</taxon>
        <taxon>Vertebrata</taxon>
        <taxon>Euteleostomi</taxon>
        <taxon>Actinopterygii</taxon>
        <taxon>Neopterygii</taxon>
        <taxon>Teleostei</taxon>
        <taxon>Ostariophysi</taxon>
        <taxon>Cypriniformes</taxon>
        <taxon>Nemacheilidae</taxon>
        <taxon>Triplophysa</taxon>
    </lineage>
</organism>
<keyword evidence="7" id="KW-0677">Repeat</keyword>
<feature type="region of interest" description="Disordered" evidence="14">
    <location>
        <begin position="217"/>
        <end position="654"/>
    </location>
</feature>
<feature type="compositionally biased region" description="Low complexity" evidence="14">
    <location>
        <begin position="258"/>
        <end position="272"/>
    </location>
</feature>
<feature type="compositionally biased region" description="Polar residues" evidence="14">
    <location>
        <begin position="993"/>
        <end position="1005"/>
    </location>
</feature>
<keyword evidence="12" id="KW-0539">Nucleus</keyword>
<feature type="compositionally biased region" description="Low complexity" evidence="14">
    <location>
        <begin position="1547"/>
        <end position="1562"/>
    </location>
</feature>
<dbReference type="InterPro" id="IPR001357">
    <property type="entry name" value="BRCT_dom"/>
</dbReference>
<keyword evidence="8" id="KW-0227">DNA damage</keyword>
<feature type="compositionally biased region" description="Low complexity" evidence="14">
    <location>
        <begin position="1479"/>
        <end position="1498"/>
    </location>
</feature>
<evidence type="ECO:0000256" key="14">
    <source>
        <dbReference type="SAM" id="MobiDB-lite"/>
    </source>
</evidence>
<evidence type="ECO:0000256" key="8">
    <source>
        <dbReference type="ARBA" id="ARBA00022763"/>
    </source>
</evidence>
<keyword evidence="11" id="KW-0234">DNA repair</keyword>
<sequence>MHVLPVDRMDATQQIEDPFTEEEEDDDDEKEENKEGSKREQVATLKVFKNDHVPETEFPLYVGENVLGRDPVACSVLLPARSVSGRHAVISISVFRSSNNRPSDIEAVEALLWDTGSLNGTRKGRLKLTPQVRYALAEGDSVVVADIPCQYIRLHVSKRDTQSVPKEKGALKHEKKESPSVPSSHSEPKIRKGVLNENVRGALPPVPLWSPEEEEPKSAVSLCSPQPAYKQPEITLVPDSDSGSDGESATDEKRDVVSDSASSSHLVSPSDSTFLTPAKKVIPESEDESSITPSSATMDQFKVKDSFSEVCSDSSKTGPLALNLDSDTDIEEEETDRDRNGADAHTKVASKVEPVYLGDLHMDSDTDVEEEETDNSKAEPEAQKVHLKETVSSTGLHLDSDTDVEEEETEKSKTEQQALNKEASRVESVTSADLHMDSDTDVEEEETEKSKSEQQALNKEASRVESVTSADLHMHSDTDVEEEETEKSKSETETQIKQAPEVEPLTSSDLHMDSDTDVEENDATHNAEPPKVVAVSESPLSAHAEIHLDSDTDVEDDNPMDVPTATEVSHPAVKDSDIRLASNPGAKCCMDSDTDVDEEDNEDPFKSLPGKVAENQKVSTGSKVEQPEKSTHKQTHPFQAHNHHEEPTLAFDNLDDWDLQPTQAYGGTGANAGIMPKEVDLEATQAYGADTGREDEEEPLSRSEVHSNLSTAETQLIPTAKSNDEDYDEEMPDDFNLSTADTLILASTPRRDEQTQHFALFTAPTQLIWEGEEKEVDQSEPVQLVEADTIDETQDCEKENINWGRKRSHVGGRMQKYKTNSTSQLIIAETQPMCEDEYASNEGQNSATTSKHTGEDEHKHLREEPSSSHVTIAETQPMFEEDETLNTDLKDRVNSRRPQGEEHESTQVNKSSASHLVIAETQPMCEGEGTSDEGLNSAVSSRNTHDEPKNIREEPSSSHVTIAETQPVFEEELKIEVNSGKLDTRQAKEHESTQLTDKISSSTNLDENKPVEHPETPSPPAITVTETQPMCEEQETPQEDQNNAGPDRSNQLQKTQPVHEEDEGQDKELSSKISSRRSRRGRPKKQEEVSQPAEGVVHHTISESQPICEEENKNDEDLNVGMKSRRNRRGRPSKKDDVPQPAESEEKTEEEDVNSGIRSKRSRRGRQTDEAEPAESHEPNSDLNVVEEDPANAGSSCQTRKTGGRKQRKEKTDQENESGTSSKGPGRARKGQEGKRNRRRALSEEEEESEEEKTRRWGTRRTGMKQKCTEKVGEEELVENIENNVQEEKEKLEKELQEQEARARLEREEQERLECERRENEEPEERERQKLEREQKELEEKERLKREEEEKQKEENERMDQLKREKDRLEKELKEKLERQRLEKEEEERIQREKMEKELKEKEHLQRLEVEREQLEKERQENEMLEMAAQAQLKSEQKDTNQQEEQKNETLEEKNTELNAFVVSPNDDVPVRRSRRHSNSSVNSEQSVSSQQEQSSQRGRGRGRGRGQGRPTTTEQPVGGRQSGRRKTIPGPADDVEKTEQGSITPSRSRSSSRSADRSSNSIGTQNQVTRGRGRGRKSVKLPEPEEEVFQPKTPGRGRGRPTTTEQPVGGRQSGRRKTIPGPADDVEETEQGSITPSRSRSSSRSSDRSSNSIGTQNQVTRGRGRGGKSVKLPEPEEEVFQPKTPGRGRGKGSMKGTNVEINTKQDEEVVEEAVVPQTNSRGRKRTATASTSSVETPPPAPKTPRRSTASQMQKVLFTGLTDEDGERVVAQLGGSLAKGVNDMTHLVTDKARRTVKFLCAIARGVPIVTPDWLKKCGKAGHFLSADEYLLKDVEQEKKFSFSLQAALQAALRQPLLKGYEIHVTPSVMPEPSQMKEIITCCGARFLPKMPSAHKDQTVVVSCEQDRALCEKASRMSLPVVSTEFLLTGILQQKVDWQAYSLTSSLNAANQTAAPKAPARGRRK</sequence>
<dbReference type="InterPro" id="IPR000253">
    <property type="entry name" value="FHA_dom"/>
</dbReference>
<dbReference type="Pfam" id="PF00498">
    <property type="entry name" value="FHA"/>
    <property type="match status" value="1"/>
</dbReference>
<reference evidence="17" key="1">
    <citation type="submission" date="2021-02" db="EMBL/GenBank/DDBJ databases">
        <title>Comparative genomics reveals that relaxation of natural selection precedes convergent phenotypic evolution of cavefish.</title>
        <authorList>
            <person name="Peng Z."/>
        </authorList>
    </citation>
    <scope>NUCLEOTIDE SEQUENCE</scope>
    <source>
        <tissue evidence="17">Muscle</tissue>
    </source>
</reference>
<feature type="region of interest" description="Disordered" evidence="14">
    <location>
        <begin position="688"/>
        <end position="715"/>
    </location>
</feature>
<proteinExistence type="predicted"/>
<feature type="compositionally biased region" description="Basic and acidic residues" evidence="14">
    <location>
        <begin position="1"/>
        <end position="10"/>
    </location>
</feature>
<evidence type="ECO:0000313" key="17">
    <source>
        <dbReference type="EMBL" id="KAI7806644.1"/>
    </source>
</evidence>
<feature type="compositionally biased region" description="Basic residues" evidence="14">
    <location>
        <begin position="1123"/>
        <end position="1132"/>
    </location>
</feature>
<evidence type="ECO:0000259" key="15">
    <source>
        <dbReference type="PROSITE" id="PS50006"/>
    </source>
</evidence>
<evidence type="ECO:0000256" key="11">
    <source>
        <dbReference type="ARBA" id="ARBA00023204"/>
    </source>
</evidence>
<dbReference type="OrthoDB" id="342264at2759"/>
<dbReference type="GO" id="GO:0005634">
    <property type="term" value="C:nucleus"/>
    <property type="evidence" value="ECO:0007669"/>
    <property type="project" value="UniProtKB-SubCell"/>
</dbReference>
<dbReference type="InterPro" id="IPR008984">
    <property type="entry name" value="SMAD_FHA_dom_sf"/>
</dbReference>
<evidence type="ECO:0000256" key="4">
    <source>
        <dbReference type="ARBA" id="ARBA00022454"/>
    </source>
</evidence>
<evidence type="ECO:0000256" key="13">
    <source>
        <dbReference type="ARBA" id="ARBA00023306"/>
    </source>
</evidence>
<feature type="region of interest" description="Disordered" evidence="14">
    <location>
        <begin position="1"/>
        <end position="41"/>
    </location>
</feature>
<feature type="compositionally biased region" description="Basic and acidic residues" evidence="14">
    <location>
        <begin position="1006"/>
        <end position="1015"/>
    </location>
</feature>
<dbReference type="Proteomes" id="UP001059041">
    <property type="component" value="Linkage Group LG8"/>
</dbReference>
<feature type="compositionally biased region" description="Basic residues" evidence="14">
    <location>
        <begin position="1074"/>
        <end position="1083"/>
    </location>
</feature>
<dbReference type="PROSITE" id="PS50006">
    <property type="entry name" value="FHA_DOMAIN"/>
    <property type="match status" value="1"/>
</dbReference>
<dbReference type="SMART" id="SM00292">
    <property type="entry name" value="BRCT"/>
    <property type="match status" value="2"/>
</dbReference>
<name>A0A9W7WQV0_TRIRA</name>
<feature type="compositionally biased region" description="Acidic residues" evidence="14">
    <location>
        <begin position="592"/>
        <end position="602"/>
    </location>
</feature>
<keyword evidence="10" id="KW-0007">Acetylation</keyword>
<gene>
    <name evidence="17" type="ORF">IRJ41_009363</name>
</gene>
<keyword evidence="6" id="KW-0597">Phosphoprotein</keyword>
<feature type="compositionally biased region" description="Polar residues" evidence="14">
    <location>
        <begin position="1039"/>
        <end position="1056"/>
    </location>
</feature>
<keyword evidence="13" id="KW-0131">Cell cycle</keyword>
<feature type="compositionally biased region" description="Basic and acidic residues" evidence="14">
    <location>
        <begin position="852"/>
        <end position="866"/>
    </location>
</feature>
<feature type="compositionally biased region" description="Basic and acidic residues" evidence="14">
    <location>
        <begin position="374"/>
        <end position="389"/>
    </location>
</feature>
<feature type="compositionally biased region" description="Basic and acidic residues" evidence="14">
    <location>
        <begin position="1435"/>
        <end position="1456"/>
    </location>
</feature>
<feature type="region of interest" description="Disordered" evidence="14">
    <location>
        <begin position="162"/>
        <end position="197"/>
    </location>
</feature>
<dbReference type="EMBL" id="JAFHDT010000008">
    <property type="protein sequence ID" value="KAI7806644.1"/>
    <property type="molecule type" value="Genomic_DNA"/>
</dbReference>
<dbReference type="SUPFAM" id="SSF49879">
    <property type="entry name" value="SMAD/FHA domain"/>
    <property type="match status" value="1"/>
</dbReference>
<evidence type="ECO:0000256" key="7">
    <source>
        <dbReference type="ARBA" id="ARBA00022737"/>
    </source>
</evidence>
<dbReference type="CDD" id="cd17744">
    <property type="entry name" value="BRCT_MDC1_rpt1"/>
    <property type="match status" value="1"/>
</dbReference>
<feature type="compositionally biased region" description="Basic and acidic residues" evidence="14">
    <location>
        <begin position="162"/>
        <end position="178"/>
    </location>
</feature>
<feature type="compositionally biased region" description="Basic and acidic residues" evidence="14">
    <location>
        <begin position="336"/>
        <end position="346"/>
    </location>
</feature>
<feature type="compositionally biased region" description="Basic and acidic residues" evidence="14">
    <location>
        <begin position="982"/>
        <end position="992"/>
    </location>
</feature>
<accession>A0A9W7WQV0</accession>
<keyword evidence="4" id="KW-0158">Chromosome</keyword>
<feature type="compositionally biased region" description="Basic and acidic residues" evidence="14">
    <location>
        <begin position="943"/>
        <end position="956"/>
    </location>
</feature>
<feature type="compositionally biased region" description="Polar residues" evidence="14">
    <location>
        <begin position="841"/>
        <end position="851"/>
    </location>
</feature>
<comment type="subcellular location">
    <subcellularLocation>
        <location evidence="2">Chromosome</location>
    </subcellularLocation>
    <subcellularLocation>
        <location evidence="1">Nucleus</location>
    </subcellularLocation>
</comment>
<feature type="domain" description="BRCT" evidence="16">
    <location>
        <begin position="1753"/>
        <end position="1831"/>
    </location>
</feature>
<protein>
    <recommendedName>
        <fullName evidence="3">Mediator of DNA damage checkpoint protein 1</fullName>
    </recommendedName>
</protein>
<feature type="compositionally biased region" description="Basic and acidic residues" evidence="14">
    <location>
        <begin position="888"/>
        <end position="905"/>
    </location>
</feature>
<dbReference type="CDD" id="cd22665">
    <property type="entry name" value="FHA_MDC1"/>
    <property type="match status" value="1"/>
</dbReference>
<evidence type="ECO:0000259" key="16">
    <source>
        <dbReference type="PROSITE" id="PS50172"/>
    </source>
</evidence>
<feature type="compositionally biased region" description="Polar residues" evidence="14">
    <location>
        <begin position="933"/>
        <end position="942"/>
    </location>
</feature>
<feature type="compositionally biased region" description="Polar residues" evidence="14">
    <location>
        <begin position="706"/>
        <end position="715"/>
    </location>
</feature>
<feature type="compositionally biased region" description="Acidic residues" evidence="14">
    <location>
        <begin position="18"/>
        <end position="30"/>
    </location>
</feature>
<dbReference type="GO" id="GO:0005694">
    <property type="term" value="C:chromosome"/>
    <property type="evidence" value="ECO:0007669"/>
    <property type="project" value="UniProtKB-SubCell"/>
</dbReference>
<keyword evidence="18" id="KW-1185">Reference proteome</keyword>
<feature type="region of interest" description="Disordered" evidence="14">
    <location>
        <begin position="837"/>
        <end position="1752"/>
    </location>
</feature>
<feature type="domain" description="BRCT" evidence="16">
    <location>
        <begin position="1852"/>
        <end position="1935"/>
    </location>
</feature>
<feature type="compositionally biased region" description="Acidic residues" evidence="14">
    <location>
        <begin position="326"/>
        <end position="335"/>
    </location>
</feature>
<dbReference type="PROSITE" id="PS50172">
    <property type="entry name" value="BRCT"/>
    <property type="match status" value="2"/>
</dbReference>
<dbReference type="Pfam" id="PF16770">
    <property type="entry name" value="RTT107_BRCT_5"/>
    <property type="match status" value="1"/>
</dbReference>
<dbReference type="SUPFAM" id="SSF52113">
    <property type="entry name" value="BRCT domain"/>
    <property type="match status" value="2"/>
</dbReference>
<evidence type="ECO:0000256" key="10">
    <source>
        <dbReference type="ARBA" id="ARBA00022990"/>
    </source>
</evidence>
<evidence type="ECO:0000256" key="5">
    <source>
        <dbReference type="ARBA" id="ARBA00022499"/>
    </source>
</evidence>